<accession>A0A3D5NAD0</accession>
<comment type="caution">
    <text evidence="1">The sequence shown here is derived from an EMBL/GenBank/DDBJ whole genome shotgun (WGS) entry which is preliminary data.</text>
</comment>
<dbReference type="EMBL" id="DPOP01000088">
    <property type="protein sequence ID" value="HCW67608.1"/>
    <property type="molecule type" value="Genomic_DNA"/>
</dbReference>
<gene>
    <name evidence="1" type="ORF">DHR80_10470</name>
</gene>
<name>A0A3D5NAD0_9PROT</name>
<dbReference type="AlphaFoldDB" id="A0A3D5NAD0"/>
<evidence type="ECO:0000313" key="1">
    <source>
        <dbReference type="EMBL" id="HCW67608.1"/>
    </source>
</evidence>
<reference evidence="1 2" key="1">
    <citation type="journal article" date="2018" name="Nat. Biotechnol.">
        <title>A standardized bacterial taxonomy based on genome phylogeny substantially revises the tree of life.</title>
        <authorList>
            <person name="Parks D.H."/>
            <person name="Chuvochina M."/>
            <person name="Waite D.W."/>
            <person name="Rinke C."/>
            <person name="Skarshewski A."/>
            <person name="Chaumeil P.A."/>
            <person name="Hugenholtz P."/>
        </authorList>
    </citation>
    <scope>NUCLEOTIDE SEQUENCE [LARGE SCALE GENOMIC DNA]</scope>
    <source>
        <strain evidence="1">UBA9881</strain>
    </source>
</reference>
<protein>
    <submittedName>
        <fullName evidence="1">Uncharacterized protein</fullName>
    </submittedName>
</protein>
<evidence type="ECO:0000313" key="2">
    <source>
        <dbReference type="Proteomes" id="UP000264179"/>
    </source>
</evidence>
<dbReference type="Proteomes" id="UP000264179">
    <property type="component" value="Unassembled WGS sequence"/>
</dbReference>
<proteinExistence type="predicted"/>
<organism evidence="1 2">
    <name type="scientific">Thalassospira lucentensis</name>
    <dbReference type="NCBI Taxonomy" id="168935"/>
    <lineage>
        <taxon>Bacteria</taxon>
        <taxon>Pseudomonadati</taxon>
        <taxon>Pseudomonadota</taxon>
        <taxon>Alphaproteobacteria</taxon>
        <taxon>Rhodospirillales</taxon>
        <taxon>Thalassospiraceae</taxon>
        <taxon>Thalassospira</taxon>
    </lineage>
</organism>
<sequence>MELDVRSVAKEPPFAVEINEEGENTLVEYMYRDSGNWKTWQTLVFEGVITQDQVDIIHKNLMHGEFFTPEDFGLPNVCDDPSDPMSFHEFCIIRTTTAVVDSGPINDFVDQFKEQLHKTNTSPTDRKIANMSENKRTLILSDIMRRHRLLSQKPWDEVTEASDV</sequence>